<name>A0A4R2IQ91_9ACTN</name>
<dbReference type="RefSeq" id="WP_132149126.1">
    <property type="nucleotide sequence ID" value="NZ_SLWR01000005.1"/>
</dbReference>
<dbReference type="EMBL" id="SLWR01000005">
    <property type="protein sequence ID" value="TCO47541.1"/>
    <property type="molecule type" value="Genomic_DNA"/>
</dbReference>
<protein>
    <recommendedName>
        <fullName evidence="5">Pyrroloquinoline-quinone binding quinoprotein</fullName>
    </recommendedName>
</protein>
<dbReference type="Proteomes" id="UP000295573">
    <property type="component" value="Unassembled WGS sequence"/>
</dbReference>
<evidence type="ECO:0000313" key="4">
    <source>
        <dbReference type="Proteomes" id="UP000295573"/>
    </source>
</evidence>
<dbReference type="InterPro" id="IPR015943">
    <property type="entry name" value="WD40/YVTN_repeat-like_dom_sf"/>
</dbReference>
<evidence type="ECO:0000256" key="2">
    <source>
        <dbReference type="SAM" id="SignalP"/>
    </source>
</evidence>
<feature type="chain" id="PRO_5020390848" description="Pyrroloquinoline-quinone binding quinoprotein" evidence="2">
    <location>
        <begin position="28"/>
        <end position="377"/>
    </location>
</feature>
<dbReference type="AlphaFoldDB" id="A0A4R2IQ91"/>
<feature type="signal peptide" evidence="2">
    <location>
        <begin position="1"/>
        <end position="27"/>
    </location>
</feature>
<dbReference type="InterPro" id="IPR011047">
    <property type="entry name" value="Quinoprotein_ADH-like_sf"/>
</dbReference>
<evidence type="ECO:0008006" key="5">
    <source>
        <dbReference type="Google" id="ProtNLM"/>
    </source>
</evidence>
<evidence type="ECO:0000256" key="1">
    <source>
        <dbReference type="SAM" id="MobiDB-lite"/>
    </source>
</evidence>
<dbReference type="SUPFAM" id="SSF50998">
    <property type="entry name" value="Quinoprotein alcohol dehydrogenase-like"/>
    <property type="match status" value="1"/>
</dbReference>
<dbReference type="OrthoDB" id="3814002at2"/>
<sequence>MARTNRQLVVLIAAIAVAAVAIGGAFAYGQDPEAGDAAAAPLSGTPSTTASTTPSNTPTTPTATPSPTATKVKTTVNLAKLPQGRAPQVPYLVGRTVMGGAGGDVKIPGTEQIQAVARLGQDAMAIVSKGAGTELLKIENTGEVRRTPDVTQILTADDGNAAVYVASRTNENGEELAGATVYLETSEVQKISIPDRYGVMPLGYVDGKVYFSAQTTQDGSAWALYEWTPGAKPVAIKTVANPTGVTADGTMAASMSTLTDSSSCSNAIEVATGKRLWRTCDYQIHGFTPDGATAIAAPAYQDGYGDGVAAALDMTKGDLLHEWSGVFRQTVAEDDQHLLLLADDGEETPASIIRCTITTGACELATPLAKGELLIGT</sequence>
<comment type="caution">
    <text evidence="3">The sequence shown here is derived from an EMBL/GenBank/DDBJ whole genome shotgun (WGS) entry which is preliminary data.</text>
</comment>
<gene>
    <name evidence="3" type="ORF">EV646_10594</name>
</gene>
<dbReference type="Gene3D" id="2.130.10.10">
    <property type="entry name" value="YVTN repeat-like/Quinoprotein amine dehydrogenase"/>
    <property type="match status" value="1"/>
</dbReference>
<feature type="compositionally biased region" description="Low complexity" evidence="1">
    <location>
        <begin position="37"/>
        <end position="69"/>
    </location>
</feature>
<evidence type="ECO:0000313" key="3">
    <source>
        <dbReference type="EMBL" id="TCO47541.1"/>
    </source>
</evidence>
<keyword evidence="4" id="KW-1185">Reference proteome</keyword>
<accession>A0A4R2IQ91</accession>
<reference evidence="3 4" key="1">
    <citation type="journal article" date="2015" name="Stand. Genomic Sci.">
        <title>Genomic Encyclopedia of Bacterial and Archaeal Type Strains, Phase III: the genomes of soil and plant-associated and newly described type strains.</title>
        <authorList>
            <person name="Whitman W.B."/>
            <person name="Woyke T."/>
            <person name="Klenk H.P."/>
            <person name="Zhou Y."/>
            <person name="Lilburn T.G."/>
            <person name="Beck B.J."/>
            <person name="De Vos P."/>
            <person name="Vandamme P."/>
            <person name="Eisen J.A."/>
            <person name="Garrity G."/>
            <person name="Hugenholtz P."/>
            <person name="Kyrpides N.C."/>
        </authorList>
    </citation>
    <scope>NUCLEOTIDE SEQUENCE [LARGE SCALE GENOMIC DNA]</scope>
    <source>
        <strain evidence="3 4">VKM Ac-2541</strain>
    </source>
</reference>
<feature type="region of interest" description="Disordered" evidence="1">
    <location>
        <begin position="35"/>
        <end position="69"/>
    </location>
</feature>
<organism evidence="3 4">
    <name type="scientific">Kribbella antiqua</name>
    <dbReference type="NCBI Taxonomy" id="2512217"/>
    <lineage>
        <taxon>Bacteria</taxon>
        <taxon>Bacillati</taxon>
        <taxon>Actinomycetota</taxon>
        <taxon>Actinomycetes</taxon>
        <taxon>Propionibacteriales</taxon>
        <taxon>Kribbellaceae</taxon>
        <taxon>Kribbella</taxon>
    </lineage>
</organism>
<proteinExistence type="predicted"/>
<keyword evidence="2" id="KW-0732">Signal</keyword>